<evidence type="ECO:0000256" key="7">
    <source>
        <dbReference type="SAM" id="MobiDB-lite"/>
    </source>
</evidence>
<dbReference type="PANTHER" id="PTHR10722">
    <property type="entry name" value="60S RIBOSOMAL PROTEIN L19"/>
    <property type="match status" value="1"/>
</dbReference>
<reference evidence="9 10" key="1">
    <citation type="submission" date="2017-03" db="EMBL/GenBank/DDBJ databases">
        <title>Sulfur activation and transportation mechanism of thermophilic Archaea Acidianus manzaensis YN-25.</title>
        <authorList>
            <person name="Ma Y."/>
            <person name="Yang Y."/>
            <person name="Xia J."/>
        </authorList>
    </citation>
    <scope>NUCLEOTIDE SEQUENCE [LARGE SCALE GENOMIC DNA]</scope>
    <source>
        <strain evidence="9 10">YN-25</strain>
    </source>
</reference>
<proteinExistence type="inferred from homology"/>
<evidence type="ECO:0000256" key="5">
    <source>
        <dbReference type="ARBA" id="ARBA00023274"/>
    </source>
</evidence>
<keyword evidence="4 6" id="KW-0689">Ribosomal protein</keyword>
<dbReference type="SMART" id="SM01416">
    <property type="entry name" value="Ribosomal_L19e"/>
    <property type="match status" value="1"/>
</dbReference>
<keyword evidence="3 6" id="KW-0694">RNA-binding</keyword>
<evidence type="ECO:0000259" key="8">
    <source>
        <dbReference type="SMART" id="SM01416"/>
    </source>
</evidence>
<accession>A0A1W6K0D5</accession>
<evidence type="ECO:0000256" key="2">
    <source>
        <dbReference type="ARBA" id="ARBA00022730"/>
    </source>
</evidence>
<evidence type="ECO:0000313" key="10">
    <source>
        <dbReference type="Proteomes" id="UP000193404"/>
    </source>
</evidence>
<dbReference type="AlphaFoldDB" id="A0A1W6K0D5"/>
<comment type="subunit">
    <text evidence="6">Part of the 50S ribosomal subunit.</text>
</comment>
<evidence type="ECO:0000256" key="6">
    <source>
        <dbReference type="HAMAP-Rule" id="MF_01475"/>
    </source>
</evidence>
<sequence>MPELYLQKRLAAKVKGVGINNVKLPEENLDEIKEALTTQDISRLIKDGKIIIEKGKRVSRGRVKARRKNRRLKGERRGYGSRKGKKGARFDPHEKWVNGIRKIRLYLRILKANGTIDSHLYRQLYKKAKGGSFRSVNDVRNTLIQMGKIKR</sequence>
<keyword evidence="10" id="KW-1185">Reference proteome</keyword>
<dbReference type="InterPro" id="IPR039547">
    <property type="entry name" value="Ribosomal_eL19"/>
</dbReference>
<dbReference type="Proteomes" id="UP000193404">
    <property type="component" value="Chromosome"/>
</dbReference>
<dbReference type="OrthoDB" id="11624at2157"/>
<dbReference type="Pfam" id="PF25476">
    <property type="entry name" value="Ribosomal_L19e_C"/>
    <property type="match status" value="1"/>
</dbReference>
<dbReference type="GO" id="GO:0006412">
    <property type="term" value="P:translation"/>
    <property type="evidence" value="ECO:0007669"/>
    <property type="project" value="UniProtKB-UniRule"/>
</dbReference>
<gene>
    <name evidence="6" type="primary">rpl19e</name>
    <name evidence="9" type="ORF">B6F84_07815</name>
</gene>
<dbReference type="Gene3D" id="1.10.1650.10">
    <property type="match status" value="1"/>
</dbReference>
<dbReference type="KEGG" id="aman:B6F84_07815"/>
<dbReference type="Gene3D" id="1.10.1200.240">
    <property type="match status" value="1"/>
</dbReference>
<dbReference type="InterPro" id="IPR035970">
    <property type="entry name" value="60S_ribosomal_eL19_sf"/>
</dbReference>
<dbReference type="NCBIfam" id="NF006343">
    <property type="entry name" value="PRK08570.1"/>
    <property type="match status" value="1"/>
</dbReference>
<dbReference type="SUPFAM" id="SSF48140">
    <property type="entry name" value="Ribosomal protein L19 (L19e)"/>
    <property type="match status" value="1"/>
</dbReference>
<dbReference type="InterPro" id="IPR057259">
    <property type="entry name" value="Ribosomal_L19e"/>
</dbReference>
<dbReference type="FunFam" id="1.10.1200.240:FF:000003">
    <property type="entry name" value="50S ribosomal protein L19e"/>
    <property type="match status" value="1"/>
</dbReference>
<comment type="similarity">
    <text evidence="1 6">Belongs to the eukaryotic ribosomal protein eL19 family.</text>
</comment>
<feature type="compositionally biased region" description="Basic residues" evidence="7">
    <location>
        <begin position="61"/>
        <end position="87"/>
    </location>
</feature>
<dbReference type="InterPro" id="IPR015972">
    <property type="entry name" value="Ribosomal_eL19_dom1"/>
</dbReference>
<feature type="region of interest" description="Disordered" evidence="7">
    <location>
        <begin position="61"/>
        <end position="90"/>
    </location>
</feature>
<evidence type="ECO:0000256" key="1">
    <source>
        <dbReference type="ARBA" id="ARBA00011082"/>
    </source>
</evidence>
<dbReference type="HAMAP" id="MF_01475">
    <property type="entry name" value="Ribosomal_eL19"/>
    <property type="match status" value="1"/>
</dbReference>
<keyword evidence="2 6" id="KW-0699">rRNA-binding</keyword>
<evidence type="ECO:0000256" key="3">
    <source>
        <dbReference type="ARBA" id="ARBA00022884"/>
    </source>
</evidence>
<evidence type="ECO:0000256" key="4">
    <source>
        <dbReference type="ARBA" id="ARBA00022980"/>
    </source>
</evidence>
<protein>
    <recommendedName>
        <fullName evidence="6">Large ribosomal subunit protein eL19</fullName>
    </recommendedName>
</protein>
<name>A0A1W6K0D5_9CREN</name>
<dbReference type="Pfam" id="PF01280">
    <property type="entry name" value="Ribosomal_L19e"/>
    <property type="match status" value="1"/>
</dbReference>
<dbReference type="GO" id="GO:0022625">
    <property type="term" value="C:cytosolic large ribosomal subunit"/>
    <property type="evidence" value="ECO:0007669"/>
    <property type="project" value="InterPro"/>
</dbReference>
<dbReference type="InterPro" id="IPR000196">
    <property type="entry name" value="Ribosomal_eL19_dom"/>
</dbReference>
<keyword evidence="5 6" id="KW-0687">Ribonucleoprotein</keyword>
<evidence type="ECO:0000313" key="9">
    <source>
        <dbReference type="EMBL" id="ARM75942.1"/>
    </source>
</evidence>
<dbReference type="RefSeq" id="WP_148691722.1">
    <property type="nucleotide sequence ID" value="NZ_CP020477.1"/>
</dbReference>
<dbReference type="EMBL" id="CP020477">
    <property type="protein sequence ID" value="ARM75942.1"/>
    <property type="molecule type" value="Genomic_DNA"/>
</dbReference>
<dbReference type="InterPro" id="IPR057260">
    <property type="entry name" value="Ribosomal_L19e_C"/>
</dbReference>
<dbReference type="GO" id="GO:0070180">
    <property type="term" value="F:large ribosomal subunit rRNA binding"/>
    <property type="evidence" value="ECO:0007669"/>
    <property type="project" value="UniProtKB-UniRule"/>
</dbReference>
<dbReference type="STRING" id="282676.B6F84_07815"/>
<dbReference type="GO" id="GO:0003735">
    <property type="term" value="F:structural constituent of ribosome"/>
    <property type="evidence" value="ECO:0007669"/>
    <property type="project" value="InterPro"/>
</dbReference>
<dbReference type="GeneID" id="41590815"/>
<feature type="domain" description="Large ribosomal subunit protein eL19" evidence="8">
    <location>
        <begin position="3"/>
        <end position="147"/>
    </location>
</feature>
<comment type="function">
    <text evidence="6">Binds to the 23S rRNA.</text>
</comment>
<organism evidence="9 10">
    <name type="scientific">Acidianus manzaensis</name>
    <dbReference type="NCBI Taxonomy" id="282676"/>
    <lineage>
        <taxon>Archaea</taxon>
        <taxon>Thermoproteota</taxon>
        <taxon>Thermoprotei</taxon>
        <taxon>Sulfolobales</taxon>
        <taxon>Sulfolobaceae</taxon>
        <taxon>Acidianus</taxon>
    </lineage>
</organism>